<organism evidence="4 5">
    <name type="scientific">Akanthomyces lecanii RCEF 1005</name>
    <dbReference type="NCBI Taxonomy" id="1081108"/>
    <lineage>
        <taxon>Eukaryota</taxon>
        <taxon>Fungi</taxon>
        <taxon>Dikarya</taxon>
        <taxon>Ascomycota</taxon>
        <taxon>Pezizomycotina</taxon>
        <taxon>Sordariomycetes</taxon>
        <taxon>Hypocreomycetidae</taxon>
        <taxon>Hypocreales</taxon>
        <taxon>Cordycipitaceae</taxon>
        <taxon>Akanthomyces</taxon>
        <taxon>Cordyceps confragosa</taxon>
    </lineage>
</organism>
<dbReference type="STRING" id="1081108.A0A168I5M6"/>
<proteinExistence type="predicted"/>
<keyword evidence="2" id="KW-0539">Nucleus</keyword>
<comment type="subcellular location">
    <subcellularLocation>
        <location evidence="1">Nucleus</location>
    </subcellularLocation>
</comment>
<name>A0A168I5M6_CORDF</name>
<feature type="domain" description="Xylanolytic transcriptional activator regulatory" evidence="3">
    <location>
        <begin position="20"/>
        <end position="216"/>
    </location>
</feature>
<reference evidence="4 5" key="1">
    <citation type="journal article" date="2016" name="Genome Biol. Evol.">
        <title>Divergent and convergent evolution of fungal pathogenicity.</title>
        <authorList>
            <person name="Shang Y."/>
            <person name="Xiao G."/>
            <person name="Zheng P."/>
            <person name="Cen K."/>
            <person name="Zhan S."/>
            <person name="Wang C."/>
        </authorList>
    </citation>
    <scope>NUCLEOTIDE SEQUENCE [LARGE SCALE GENOMIC DNA]</scope>
    <source>
        <strain evidence="4 5">RCEF 1005</strain>
    </source>
</reference>
<accession>A0A168I5M6</accession>
<comment type="caution">
    <text evidence="4">The sequence shown here is derived from an EMBL/GenBank/DDBJ whole genome shotgun (WGS) entry which is preliminary data.</text>
</comment>
<dbReference type="GO" id="GO:0003677">
    <property type="term" value="F:DNA binding"/>
    <property type="evidence" value="ECO:0007669"/>
    <property type="project" value="InterPro"/>
</dbReference>
<dbReference type="InterPro" id="IPR050613">
    <property type="entry name" value="Sec_Metabolite_Reg"/>
</dbReference>
<evidence type="ECO:0000256" key="1">
    <source>
        <dbReference type="ARBA" id="ARBA00004123"/>
    </source>
</evidence>
<sequence>MSLEEIIDNLPPRSCCDYLISHFFNYIFPLFPILHGPTFQKQYRAFLQSPHDTDLSWLALLFSLCSLALSTMDESDPRLSSFSPEESAGPSVTVSASRRLLQTAMACLLRDDFFVRHKFSTFEALLMVIYSFSHNETVHQGWALLGMALNIGIALRCNMDKNLGPVETERRRRCWAGLLTLHTYQGILFRDVDFSYLLTIKASLPADVNDGDITEQGVAQPCVGGGYTQMSVMMCKVRLFRLSTHICQHISGPSQLDPNMLHKFDAAIAAEQAHWDATFMVDGSPSVLDSTSYAYWCVLQTYAHHLYLLIHRPFHHSKTSSFRPASRARCISSSGELLSMHRQIYEKPLLRNYLWLLSGVTSLKALHAAVALNSCLQDPLLTYDRDLELNTCRKEIEGLTRRMQALSGRSNICARAHRILAHLQAQASAGNAAPGSPGFQFDSLLEDWAQMKEWIDTDMICWESGVKL</sequence>
<dbReference type="PANTHER" id="PTHR31001">
    <property type="entry name" value="UNCHARACTERIZED TRANSCRIPTIONAL REGULATORY PROTEIN"/>
    <property type="match status" value="1"/>
</dbReference>
<dbReference type="Proteomes" id="UP000076881">
    <property type="component" value="Unassembled WGS sequence"/>
</dbReference>
<evidence type="ECO:0000313" key="4">
    <source>
        <dbReference type="EMBL" id="OAA78790.1"/>
    </source>
</evidence>
<dbReference type="OrthoDB" id="2406834at2759"/>
<dbReference type="EMBL" id="AZHF01000002">
    <property type="protein sequence ID" value="OAA78790.1"/>
    <property type="molecule type" value="Genomic_DNA"/>
</dbReference>
<evidence type="ECO:0000256" key="2">
    <source>
        <dbReference type="ARBA" id="ARBA00023242"/>
    </source>
</evidence>
<dbReference type="GO" id="GO:0006351">
    <property type="term" value="P:DNA-templated transcription"/>
    <property type="evidence" value="ECO:0007669"/>
    <property type="project" value="InterPro"/>
</dbReference>
<dbReference type="InterPro" id="IPR007219">
    <property type="entry name" value="XnlR_reg_dom"/>
</dbReference>
<dbReference type="GO" id="GO:0005634">
    <property type="term" value="C:nucleus"/>
    <property type="evidence" value="ECO:0007669"/>
    <property type="project" value="UniProtKB-SubCell"/>
</dbReference>
<keyword evidence="5" id="KW-1185">Reference proteome</keyword>
<dbReference type="Pfam" id="PF04082">
    <property type="entry name" value="Fungal_trans"/>
    <property type="match status" value="1"/>
</dbReference>
<protein>
    <submittedName>
        <fullName evidence="4">Transcription factor</fullName>
    </submittedName>
</protein>
<gene>
    <name evidence="4" type="ORF">LEL_02276</name>
</gene>
<dbReference type="PANTHER" id="PTHR31001:SF40">
    <property type="entry name" value="ZN(II)2CYS6 TRANSCRIPTION FACTOR (EUROFUNG)"/>
    <property type="match status" value="1"/>
</dbReference>
<dbReference type="CDD" id="cd12148">
    <property type="entry name" value="fungal_TF_MHR"/>
    <property type="match status" value="1"/>
</dbReference>
<dbReference type="GO" id="GO:0008270">
    <property type="term" value="F:zinc ion binding"/>
    <property type="evidence" value="ECO:0007669"/>
    <property type="project" value="InterPro"/>
</dbReference>
<evidence type="ECO:0000313" key="5">
    <source>
        <dbReference type="Proteomes" id="UP000076881"/>
    </source>
</evidence>
<dbReference type="AlphaFoldDB" id="A0A168I5M6"/>
<evidence type="ECO:0000259" key="3">
    <source>
        <dbReference type="Pfam" id="PF04082"/>
    </source>
</evidence>